<evidence type="ECO:0000313" key="1">
    <source>
        <dbReference type="EMBL" id="MPN04727.1"/>
    </source>
</evidence>
<reference evidence="1" key="1">
    <citation type="submission" date="2019-08" db="EMBL/GenBank/DDBJ databases">
        <authorList>
            <person name="Kucharzyk K."/>
            <person name="Murdoch R.W."/>
            <person name="Higgins S."/>
            <person name="Loffler F."/>
        </authorList>
    </citation>
    <scope>NUCLEOTIDE SEQUENCE</scope>
</reference>
<accession>A0A645ESC5</accession>
<gene>
    <name evidence="1" type="ORF">SDC9_151972</name>
</gene>
<sequence>MRYALIQNSKVANIIELNPKNQSDFPSAVLLLDVPAAIGDTYQDGVYYRNGERVLTNAEILALMEQETPIEEESQA</sequence>
<name>A0A645ESC5_9ZZZZ</name>
<proteinExistence type="predicted"/>
<protein>
    <submittedName>
        <fullName evidence="1">Uncharacterized protein</fullName>
    </submittedName>
</protein>
<comment type="caution">
    <text evidence="1">The sequence shown here is derived from an EMBL/GenBank/DDBJ whole genome shotgun (WGS) entry which is preliminary data.</text>
</comment>
<dbReference type="EMBL" id="VSSQ01050647">
    <property type="protein sequence ID" value="MPN04727.1"/>
    <property type="molecule type" value="Genomic_DNA"/>
</dbReference>
<dbReference type="AlphaFoldDB" id="A0A645ESC5"/>
<organism evidence="1">
    <name type="scientific">bioreactor metagenome</name>
    <dbReference type="NCBI Taxonomy" id="1076179"/>
    <lineage>
        <taxon>unclassified sequences</taxon>
        <taxon>metagenomes</taxon>
        <taxon>ecological metagenomes</taxon>
    </lineage>
</organism>